<feature type="compositionally biased region" description="Polar residues" evidence="1">
    <location>
        <begin position="142"/>
        <end position="174"/>
    </location>
</feature>
<dbReference type="AlphaFoldDB" id="A0AA88W4S5"/>
<evidence type="ECO:0000313" key="2">
    <source>
        <dbReference type="EMBL" id="KAK3021131.1"/>
    </source>
</evidence>
<dbReference type="Proteomes" id="UP001188597">
    <property type="component" value="Unassembled WGS sequence"/>
</dbReference>
<feature type="region of interest" description="Disordered" evidence="1">
    <location>
        <begin position="142"/>
        <end position="191"/>
    </location>
</feature>
<evidence type="ECO:0000256" key="1">
    <source>
        <dbReference type="SAM" id="MobiDB-lite"/>
    </source>
</evidence>
<proteinExistence type="predicted"/>
<protein>
    <submittedName>
        <fullName evidence="2">Uncharacterized protein</fullName>
    </submittedName>
</protein>
<organism evidence="2 3">
    <name type="scientific">Escallonia herrerae</name>
    <dbReference type="NCBI Taxonomy" id="1293975"/>
    <lineage>
        <taxon>Eukaryota</taxon>
        <taxon>Viridiplantae</taxon>
        <taxon>Streptophyta</taxon>
        <taxon>Embryophyta</taxon>
        <taxon>Tracheophyta</taxon>
        <taxon>Spermatophyta</taxon>
        <taxon>Magnoliopsida</taxon>
        <taxon>eudicotyledons</taxon>
        <taxon>Gunneridae</taxon>
        <taxon>Pentapetalae</taxon>
        <taxon>asterids</taxon>
        <taxon>campanulids</taxon>
        <taxon>Escalloniales</taxon>
        <taxon>Escalloniaceae</taxon>
        <taxon>Escallonia</taxon>
    </lineage>
</organism>
<dbReference type="EMBL" id="JAVXUP010000777">
    <property type="protein sequence ID" value="KAK3021131.1"/>
    <property type="molecule type" value="Genomic_DNA"/>
</dbReference>
<comment type="caution">
    <text evidence="2">The sequence shown here is derived from an EMBL/GenBank/DDBJ whole genome shotgun (WGS) entry which is preliminary data.</text>
</comment>
<reference evidence="2" key="1">
    <citation type="submission" date="2022-12" db="EMBL/GenBank/DDBJ databases">
        <title>Draft genome assemblies for two species of Escallonia (Escalloniales).</title>
        <authorList>
            <person name="Chanderbali A."/>
            <person name="Dervinis C."/>
            <person name="Anghel I."/>
            <person name="Soltis D."/>
            <person name="Soltis P."/>
            <person name="Zapata F."/>
        </authorList>
    </citation>
    <scope>NUCLEOTIDE SEQUENCE</scope>
    <source>
        <strain evidence="2">UCBG64.0493</strain>
        <tissue evidence="2">Leaf</tissue>
    </source>
</reference>
<accession>A0AA88W4S5</accession>
<keyword evidence="3" id="KW-1185">Reference proteome</keyword>
<name>A0AA88W4S5_9ASTE</name>
<sequence>MQVDLAIFLRPLPGTNTDSEEATDLNNEQSLSIMSITRSISACRTVKHNSSITISEQRKCECKKFSTTEDNISLQANVEETTTMKSAHSHSPQYSDELKPAVEEICPVYVSQLWLYESILEKSLPIWYYLGVDKIMSSNEITSSPVASSPVQTPRATLEDQTSQPSKPNASMGVSGSEPIDLDSGPDELNKENLKSSVWAHFERKKKMVET</sequence>
<evidence type="ECO:0000313" key="3">
    <source>
        <dbReference type="Proteomes" id="UP001188597"/>
    </source>
</evidence>
<gene>
    <name evidence="2" type="ORF">RJ639_045904</name>
</gene>